<dbReference type="eggNOG" id="COG0617">
    <property type="taxonomic scope" value="Bacteria"/>
</dbReference>
<dbReference type="GO" id="GO:0004112">
    <property type="term" value="F:cyclic-nucleotide phosphodiesterase activity"/>
    <property type="evidence" value="ECO:0007669"/>
    <property type="project" value="UniProtKB-UniRule"/>
</dbReference>
<evidence type="ECO:0000256" key="12">
    <source>
        <dbReference type="ARBA" id="ARBA00023268"/>
    </source>
</evidence>
<dbReference type="Gene3D" id="1.10.3090.10">
    <property type="entry name" value="cca-adding enzyme, domain 2"/>
    <property type="match status" value="1"/>
</dbReference>
<dbReference type="GO" id="GO:0042245">
    <property type="term" value="P:RNA repair"/>
    <property type="evidence" value="ECO:0007669"/>
    <property type="project" value="UniProtKB-KW"/>
</dbReference>
<keyword evidence="9 13" id="KW-0067">ATP-binding</keyword>
<dbReference type="CDD" id="cd00077">
    <property type="entry name" value="HDc"/>
    <property type="match status" value="1"/>
</dbReference>
<comment type="subunit">
    <text evidence="13">Monomer. Can also form homodimers and oligomers.</text>
</comment>
<dbReference type="GO" id="GO:0000287">
    <property type="term" value="F:magnesium ion binding"/>
    <property type="evidence" value="ECO:0007669"/>
    <property type="project" value="UniProtKB-UniRule"/>
</dbReference>
<dbReference type="AlphaFoldDB" id="A1S3T5"/>
<dbReference type="GO" id="GO:0160016">
    <property type="term" value="F:CCACCA tRNA nucleotidyltransferase activity"/>
    <property type="evidence" value="ECO:0007669"/>
    <property type="project" value="RHEA"/>
</dbReference>
<evidence type="ECO:0000256" key="10">
    <source>
        <dbReference type="ARBA" id="ARBA00022842"/>
    </source>
</evidence>
<keyword evidence="4 13" id="KW-0548">Nucleotidyltransferase</keyword>
<evidence type="ECO:0000256" key="4">
    <source>
        <dbReference type="ARBA" id="ARBA00022695"/>
    </source>
</evidence>
<keyword evidence="7 13" id="KW-0692">RNA repair</keyword>
<dbReference type="Gene3D" id="3.30.460.10">
    <property type="entry name" value="Beta Polymerase, domain 2"/>
    <property type="match status" value="1"/>
</dbReference>
<keyword evidence="1 13" id="KW-0533">Nickel</keyword>
<comment type="domain">
    <text evidence="13">Comprises two domains: an N-terminal domain containing the nucleotidyltransferase activity and a C-terminal HD domain associated with both phosphodiesterase and phosphatase activities.</text>
</comment>
<feature type="binding site" evidence="13">
    <location>
        <position position="144"/>
    </location>
    <ligand>
        <name>ATP</name>
        <dbReference type="ChEBI" id="CHEBI:30616"/>
    </ligand>
</feature>
<keyword evidence="8 13" id="KW-0378">Hydrolase</keyword>
<dbReference type="InterPro" id="IPR043519">
    <property type="entry name" value="NT_sf"/>
</dbReference>
<dbReference type="InterPro" id="IPR002646">
    <property type="entry name" value="PolA_pol_head_dom"/>
</dbReference>
<keyword evidence="11 13" id="KW-0694">RNA-binding</keyword>
<dbReference type="Pfam" id="PF01743">
    <property type="entry name" value="PolyA_pol"/>
    <property type="match status" value="1"/>
</dbReference>
<dbReference type="EMBL" id="CP000507">
    <property type="protein sequence ID" value="ABL99041.1"/>
    <property type="molecule type" value="Genomic_DNA"/>
</dbReference>
<comment type="cofactor">
    <cofactor evidence="13">
        <name>Mg(2+)</name>
        <dbReference type="ChEBI" id="CHEBI:18420"/>
    </cofactor>
    <text evidence="13">Magnesium is required for nucleotidyltransferase activity.</text>
</comment>
<evidence type="ECO:0000256" key="6">
    <source>
        <dbReference type="ARBA" id="ARBA00022741"/>
    </source>
</evidence>
<evidence type="ECO:0000256" key="1">
    <source>
        <dbReference type="ARBA" id="ARBA00022596"/>
    </source>
</evidence>
<keyword evidence="3 13" id="KW-0819">tRNA processing</keyword>
<feature type="binding site" evidence="13">
    <location>
        <position position="15"/>
    </location>
    <ligand>
        <name>CTP</name>
        <dbReference type="ChEBI" id="CHEBI:37563"/>
    </ligand>
</feature>
<evidence type="ECO:0000256" key="3">
    <source>
        <dbReference type="ARBA" id="ARBA00022694"/>
    </source>
</evidence>
<comment type="catalytic activity">
    <reaction evidence="13">
        <text>a tRNA with a 3' CCA end + 2 CTP + ATP = a tRNA with a 3' CCACCA end + 3 diphosphate</text>
        <dbReference type="Rhea" id="RHEA:76235"/>
        <dbReference type="Rhea" id="RHEA-COMP:10468"/>
        <dbReference type="Rhea" id="RHEA-COMP:18655"/>
        <dbReference type="ChEBI" id="CHEBI:30616"/>
        <dbReference type="ChEBI" id="CHEBI:33019"/>
        <dbReference type="ChEBI" id="CHEBI:37563"/>
        <dbReference type="ChEBI" id="CHEBI:83071"/>
        <dbReference type="ChEBI" id="CHEBI:195187"/>
    </reaction>
</comment>
<dbReference type="GO" id="GO:0000049">
    <property type="term" value="F:tRNA binding"/>
    <property type="evidence" value="ECO:0007669"/>
    <property type="project" value="UniProtKB-UniRule"/>
</dbReference>
<sequence>MDNTLKTYLVGGAVRDSLLGLDVKDRDYMVVGATVEEMLAAGYRQVGKDFPVFLHPKTQEEYALARTERKSGTGYGGFVCHASPDVTLEEDLKRRDLTINAIAMAEDGSLHDPWGGVADLEARLLRHVCEAFVEDPLRVLRVARFAARFAPQGFTVAPDTLALMRQLTESGELLYLTAERVWQELEKVLGCDSPQVFFDVLNQCGALEVLFPEIHALFGVPQPEQWHPEIDTGVHTMMVLEQAAKLTPNKQVRFAALVHDLGKGVTPKALWPKHHGHGQKGLPLIKALCDRFRVPSDYKELALWVSDEHQNIHNAFELRADTILRLFDKLDLWRKPERLPLVLDACEADIKGRTGFENNPYPQKKYLLDCYKATQKIDVREIIDAGFSGGEIKHELAKRRLSEIGLIKNSVQNQSKASSVKKSDLEA</sequence>
<keyword evidence="2 13" id="KW-0808">Transferase</keyword>
<evidence type="ECO:0000313" key="16">
    <source>
        <dbReference type="Proteomes" id="UP000009175"/>
    </source>
</evidence>
<evidence type="ECO:0000256" key="9">
    <source>
        <dbReference type="ARBA" id="ARBA00022840"/>
    </source>
</evidence>
<dbReference type="EC" id="3.1.3.-" evidence="13"/>
<comment type="cofactor">
    <cofactor evidence="13">
        <name>Ni(2+)</name>
        <dbReference type="ChEBI" id="CHEBI:49786"/>
    </cofactor>
    <text evidence="13">Nickel for phosphatase activity.</text>
</comment>
<feature type="domain" description="HD" evidence="14">
    <location>
        <begin position="232"/>
        <end position="333"/>
    </location>
</feature>
<feature type="binding site" evidence="13">
    <location>
        <position position="15"/>
    </location>
    <ligand>
        <name>ATP</name>
        <dbReference type="ChEBI" id="CHEBI:30616"/>
    </ligand>
</feature>
<dbReference type="SUPFAM" id="SSF81301">
    <property type="entry name" value="Nucleotidyltransferase"/>
    <property type="match status" value="1"/>
</dbReference>
<dbReference type="CDD" id="cd05398">
    <property type="entry name" value="NT_ClassII-CCAase"/>
    <property type="match status" value="1"/>
</dbReference>
<feature type="binding site" evidence="13">
    <location>
        <position position="144"/>
    </location>
    <ligand>
        <name>CTP</name>
        <dbReference type="ChEBI" id="CHEBI:37563"/>
    </ligand>
</feature>
<dbReference type="PROSITE" id="PS51831">
    <property type="entry name" value="HD"/>
    <property type="match status" value="1"/>
</dbReference>
<keyword evidence="16" id="KW-1185">Reference proteome</keyword>
<evidence type="ECO:0000256" key="13">
    <source>
        <dbReference type="HAMAP-Rule" id="MF_01261"/>
    </source>
</evidence>
<dbReference type="EC" id="3.1.4.-" evidence="13"/>
<feature type="binding site" evidence="13">
    <location>
        <position position="141"/>
    </location>
    <ligand>
        <name>CTP</name>
        <dbReference type="ChEBI" id="CHEBI:37563"/>
    </ligand>
</feature>
<dbReference type="FunFam" id="1.10.3090.10:FF:000001">
    <property type="entry name" value="Multifunctional CCA protein"/>
    <property type="match status" value="1"/>
</dbReference>
<gene>
    <name evidence="13" type="primary">cca</name>
    <name evidence="15" type="ordered locus">Sama_0834</name>
</gene>
<comment type="similarity">
    <text evidence="13">Belongs to the tRNA nucleotidyltransferase/poly(A) polymerase family. Bacterial CCA-adding enzyme type 1 subfamily.</text>
</comment>
<dbReference type="HAMAP" id="MF_01262">
    <property type="entry name" value="CCA_bact_type2"/>
    <property type="match status" value="1"/>
</dbReference>
<dbReference type="InterPro" id="IPR012006">
    <property type="entry name" value="CCA_bact"/>
</dbReference>
<dbReference type="Pfam" id="PF01966">
    <property type="entry name" value="HD"/>
    <property type="match status" value="1"/>
</dbReference>
<feature type="binding site" evidence="13">
    <location>
        <position position="95"/>
    </location>
    <ligand>
        <name>ATP</name>
        <dbReference type="ChEBI" id="CHEBI:30616"/>
    </ligand>
</feature>
<dbReference type="KEGG" id="saz:Sama_0834"/>
<protein>
    <recommendedName>
        <fullName evidence="13">Multifunctional CCA protein</fullName>
    </recommendedName>
    <domain>
        <recommendedName>
            <fullName evidence="13">CCA-adding enzyme</fullName>
            <ecNumber evidence="13">2.7.7.72</ecNumber>
        </recommendedName>
        <alternativeName>
            <fullName evidence="13">CCA tRNA nucleotidyltransferase</fullName>
        </alternativeName>
        <alternativeName>
            <fullName evidence="13">tRNA CCA-pyrophosphorylase</fullName>
        </alternativeName>
        <alternativeName>
            <fullName evidence="13">tRNA adenylyl-/cytidylyl-transferase</fullName>
        </alternativeName>
        <alternativeName>
            <fullName evidence="13">tRNA nucleotidyltransferase</fullName>
        </alternativeName>
        <alternativeName>
            <fullName evidence="13">tRNA-NT</fullName>
        </alternativeName>
    </domain>
    <domain>
        <recommendedName>
            <fullName evidence="13">2'-nucleotidase</fullName>
            <ecNumber evidence="13">3.1.3.-</ecNumber>
        </recommendedName>
    </domain>
    <domain>
        <recommendedName>
            <fullName evidence="13">2',3'-cyclic phosphodiesterase</fullName>
            <ecNumber evidence="13">3.1.4.-</ecNumber>
        </recommendedName>
    </domain>
    <domain>
        <recommendedName>
            <fullName evidence="13">Phosphatase</fullName>
        </recommendedName>
    </domain>
</protein>
<dbReference type="InterPro" id="IPR032828">
    <property type="entry name" value="PolyA_RNA-bd"/>
</dbReference>
<dbReference type="EC" id="2.7.7.72" evidence="13"/>
<feature type="binding site" evidence="13">
    <location>
        <position position="25"/>
    </location>
    <ligand>
        <name>Mg(2+)</name>
        <dbReference type="ChEBI" id="CHEBI:18420"/>
    </ligand>
</feature>
<reference evidence="15 16" key="1">
    <citation type="submission" date="2006-12" db="EMBL/GenBank/DDBJ databases">
        <title>Complete sequence of Shewanella amazonensis SB2B.</title>
        <authorList>
            <consortium name="US DOE Joint Genome Institute"/>
            <person name="Copeland A."/>
            <person name="Lucas S."/>
            <person name="Lapidus A."/>
            <person name="Barry K."/>
            <person name="Detter J.C."/>
            <person name="Glavina del Rio T."/>
            <person name="Hammon N."/>
            <person name="Israni S."/>
            <person name="Dalin E."/>
            <person name="Tice H."/>
            <person name="Pitluck S."/>
            <person name="Munk A.C."/>
            <person name="Brettin T."/>
            <person name="Bruce D."/>
            <person name="Han C."/>
            <person name="Tapia R."/>
            <person name="Gilna P."/>
            <person name="Schmutz J."/>
            <person name="Larimer F."/>
            <person name="Land M."/>
            <person name="Hauser L."/>
            <person name="Kyrpides N."/>
            <person name="Mikhailova N."/>
            <person name="Fredrickson J."/>
            <person name="Richardson P."/>
        </authorList>
    </citation>
    <scope>NUCLEOTIDE SEQUENCE [LARGE SCALE GENOMIC DNA]</scope>
    <source>
        <strain evidence="16">ATCC BAA-1098 / SB2B</strain>
    </source>
</reference>
<dbReference type="NCBIfam" id="NF008137">
    <property type="entry name" value="PRK10885.1"/>
    <property type="match status" value="1"/>
</dbReference>
<dbReference type="GO" id="GO:0001680">
    <property type="term" value="P:tRNA 3'-terminal CCA addition"/>
    <property type="evidence" value="ECO:0007669"/>
    <property type="project" value="UniProtKB-UniRule"/>
</dbReference>
<dbReference type="PIRSF" id="PIRSF000813">
    <property type="entry name" value="CCA_bact"/>
    <property type="match status" value="1"/>
</dbReference>
<dbReference type="InterPro" id="IPR050124">
    <property type="entry name" value="tRNA_CCA-adding_enzyme"/>
</dbReference>
<dbReference type="HOGENOM" id="CLU_015961_1_1_6"/>
<accession>A1S3T5</accession>
<evidence type="ECO:0000256" key="5">
    <source>
        <dbReference type="ARBA" id="ARBA00022723"/>
    </source>
</evidence>
<evidence type="ECO:0000256" key="2">
    <source>
        <dbReference type="ARBA" id="ARBA00022679"/>
    </source>
</evidence>
<dbReference type="InterPro" id="IPR006674">
    <property type="entry name" value="HD_domain"/>
</dbReference>
<dbReference type="PANTHER" id="PTHR47545:SF1">
    <property type="entry name" value="MULTIFUNCTIONAL CCA PROTEIN"/>
    <property type="match status" value="1"/>
</dbReference>
<evidence type="ECO:0000256" key="8">
    <source>
        <dbReference type="ARBA" id="ARBA00022801"/>
    </source>
</evidence>
<dbReference type="InterPro" id="IPR003607">
    <property type="entry name" value="HD/PDEase_dom"/>
</dbReference>
<feature type="binding site" evidence="13">
    <location>
        <position position="12"/>
    </location>
    <ligand>
        <name>CTP</name>
        <dbReference type="ChEBI" id="CHEBI:37563"/>
    </ligand>
</feature>
<proteinExistence type="inferred from homology"/>
<name>A1S3T5_SHEAM</name>
<dbReference type="PANTHER" id="PTHR47545">
    <property type="entry name" value="MULTIFUNCTIONAL CCA PROTEIN"/>
    <property type="match status" value="1"/>
</dbReference>
<evidence type="ECO:0000259" key="14">
    <source>
        <dbReference type="PROSITE" id="PS51831"/>
    </source>
</evidence>
<dbReference type="HAMAP" id="MF_01261">
    <property type="entry name" value="CCA_bact_type1"/>
    <property type="match status" value="1"/>
</dbReference>
<feature type="binding site" evidence="13">
    <location>
        <position position="95"/>
    </location>
    <ligand>
        <name>CTP</name>
        <dbReference type="ChEBI" id="CHEBI:37563"/>
    </ligand>
</feature>
<feature type="binding site" evidence="13">
    <location>
        <position position="141"/>
    </location>
    <ligand>
        <name>ATP</name>
        <dbReference type="ChEBI" id="CHEBI:30616"/>
    </ligand>
</feature>
<keyword evidence="5 13" id="KW-0479">Metal-binding</keyword>
<dbReference type="GO" id="GO:0016791">
    <property type="term" value="F:phosphatase activity"/>
    <property type="evidence" value="ECO:0007669"/>
    <property type="project" value="UniProtKB-UniRule"/>
</dbReference>
<dbReference type="GO" id="GO:0005524">
    <property type="term" value="F:ATP binding"/>
    <property type="evidence" value="ECO:0007669"/>
    <property type="project" value="UniProtKB-UniRule"/>
</dbReference>
<feature type="binding site" evidence="13">
    <location>
        <position position="27"/>
    </location>
    <ligand>
        <name>Mg(2+)</name>
        <dbReference type="ChEBI" id="CHEBI:18420"/>
    </ligand>
</feature>
<dbReference type="GO" id="GO:0004810">
    <property type="term" value="F:CCA tRNA nucleotidyltransferase activity"/>
    <property type="evidence" value="ECO:0007669"/>
    <property type="project" value="UniProtKB-UniRule"/>
</dbReference>
<organism evidence="15 16">
    <name type="scientific">Shewanella amazonensis (strain ATCC BAA-1098 / SB2B)</name>
    <dbReference type="NCBI Taxonomy" id="326297"/>
    <lineage>
        <taxon>Bacteria</taxon>
        <taxon>Pseudomonadati</taxon>
        <taxon>Pseudomonadota</taxon>
        <taxon>Gammaproteobacteria</taxon>
        <taxon>Alteromonadales</taxon>
        <taxon>Shewanellaceae</taxon>
        <taxon>Shewanella</taxon>
    </lineage>
</organism>
<evidence type="ECO:0000256" key="7">
    <source>
        <dbReference type="ARBA" id="ARBA00022800"/>
    </source>
</evidence>
<dbReference type="SUPFAM" id="SSF81891">
    <property type="entry name" value="Poly A polymerase C-terminal region-like"/>
    <property type="match status" value="1"/>
</dbReference>
<keyword evidence="6 13" id="KW-0547">Nucleotide-binding</keyword>
<keyword evidence="12 13" id="KW-0511">Multifunctional enzyme</keyword>
<evidence type="ECO:0000313" key="15">
    <source>
        <dbReference type="EMBL" id="ABL99041.1"/>
    </source>
</evidence>
<evidence type="ECO:0000256" key="11">
    <source>
        <dbReference type="ARBA" id="ARBA00022884"/>
    </source>
</evidence>
<feature type="binding site" evidence="13">
    <location>
        <position position="12"/>
    </location>
    <ligand>
        <name>ATP</name>
        <dbReference type="ChEBI" id="CHEBI:30616"/>
    </ligand>
</feature>
<comment type="function">
    <text evidence="13">Catalyzes the addition and repair of the essential 3'-terminal CCA sequence in tRNAs without using a nucleic acid template. Adds these three nucleotides in the order of C, C, and A to the tRNA nucleotide-73, using CTP and ATP as substrates and producing inorganic pyrophosphate. tRNA 3'-terminal CCA addition is required both for tRNA processing and repair. Also involved in tRNA surveillance by mediating tandem CCA addition to generate a CCACCA at the 3' terminus of unstable tRNAs. While stable tRNAs receive only 3'-terminal CCA, unstable tRNAs are marked with CCACCA and rapidly degraded.</text>
</comment>
<dbReference type="Proteomes" id="UP000009175">
    <property type="component" value="Chromosome"/>
</dbReference>
<comment type="catalytic activity">
    <reaction evidence="13">
        <text>a tRNA precursor + 2 CTP + ATP = a tRNA with a 3' CCA end + 3 diphosphate</text>
        <dbReference type="Rhea" id="RHEA:14433"/>
        <dbReference type="Rhea" id="RHEA-COMP:10465"/>
        <dbReference type="Rhea" id="RHEA-COMP:10468"/>
        <dbReference type="ChEBI" id="CHEBI:30616"/>
        <dbReference type="ChEBI" id="CHEBI:33019"/>
        <dbReference type="ChEBI" id="CHEBI:37563"/>
        <dbReference type="ChEBI" id="CHEBI:74896"/>
        <dbReference type="ChEBI" id="CHEBI:83071"/>
        <dbReference type="EC" id="2.7.7.72"/>
    </reaction>
</comment>
<keyword evidence="10 13" id="KW-0460">Magnesium</keyword>
<dbReference type="Pfam" id="PF12627">
    <property type="entry name" value="PolyA_pol_RNAbd"/>
    <property type="match status" value="1"/>
</dbReference>
<dbReference type="STRING" id="326297.Sama_0834"/>
<comment type="miscellaneous">
    <text evidence="13">A single active site specifically recognizes both ATP and CTP and is responsible for their addition.</text>
</comment>